<protein>
    <submittedName>
        <fullName evidence="1">Uncharacterized protein</fullName>
    </submittedName>
</protein>
<name>A0A1W6L8B3_9BURK</name>
<keyword evidence="2" id="KW-1185">Reference proteome</keyword>
<evidence type="ECO:0000313" key="1">
    <source>
        <dbReference type="EMBL" id="ARN20456.1"/>
    </source>
</evidence>
<dbReference type="KEGG" id="rgu:A4W93_11430"/>
<dbReference type="RefSeq" id="WP_157782146.1">
    <property type="nucleotide sequence ID" value="NZ_BSPR01000023.1"/>
</dbReference>
<organism evidence="1 2">
    <name type="scientific">Piscinibacter gummiphilus</name>
    <dbReference type="NCBI Taxonomy" id="946333"/>
    <lineage>
        <taxon>Bacteria</taxon>
        <taxon>Pseudomonadati</taxon>
        <taxon>Pseudomonadota</taxon>
        <taxon>Betaproteobacteria</taxon>
        <taxon>Burkholderiales</taxon>
        <taxon>Sphaerotilaceae</taxon>
        <taxon>Piscinibacter</taxon>
    </lineage>
</organism>
<reference evidence="1 2" key="1">
    <citation type="submission" date="2016-04" db="EMBL/GenBank/DDBJ databases">
        <title>Complete genome sequence of natural rubber-degrading, novel Gram-negative bacterium, Rhizobacter gummiphilus strain NS21.</title>
        <authorList>
            <person name="Tabata M."/>
            <person name="Kasai D."/>
            <person name="Fukuda M."/>
        </authorList>
    </citation>
    <scope>NUCLEOTIDE SEQUENCE [LARGE SCALE GENOMIC DNA]</scope>
    <source>
        <strain evidence="1 2">NS21</strain>
    </source>
</reference>
<proteinExistence type="predicted"/>
<dbReference type="STRING" id="946333.A4W93_11430"/>
<dbReference type="InterPro" id="IPR022265">
    <property type="entry name" value="CHP03790"/>
</dbReference>
<evidence type="ECO:0000313" key="2">
    <source>
        <dbReference type="Proteomes" id="UP000193427"/>
    </source>
</evidence>
<sequence length="639" mass="67382">MRRLVAVVIGLAAAGLAWGGPVLQVPRSSIQPDELGIVVREGDPVSEAIARHYREARGIPEANVVRLPVPKSGTTVPAADFAALKARLDAELPARVQATLLTWVHPSRVAGACAMSITSAFAFGYDDRRCAVGDRAGPLVSPYFDSDSTRPWDDLQIRPSMMLGAETLAEARVLIDRGVRADGTRPPGDGYLVHTSDRVRSLRWPDFLKAAGTPGVHFELVDHRKGGGDALTNRSGVLFYFTGLPRTPDLATNTYRPGAAGDSLTSSGGVLGSATQQTTALEWLRAGLTGSYGTVEEPFAIAEKFPKVSVLADHYVRGATLIEAYWKSVQHPGQGLFVGEPLARPFADRPKWTTEGDTAVLSTRSLRPGRRYPVLHRDSAAAPWTPASTLTGTAGEVSYRVPLAALGGGEVRLSPVACPDGPRVAALLRSDPAPVAAGRARRLVAQVELMLHAAPTGCGEAGPARYDLVTGPAGDAVRTRGAEGLLLVPGVPVLARVEVNLSADATHTVTVPLEWTRPDTKERGVMGGWRITMAPATTAQPLRIVEPGPSWNLAEARRGRGLRLPAVADVDPDSPIQRVRFLLRGALGGRSVEGIAAAPGFTTELVAPAVPPGLYRLVAQGEDRAGAVVASSSVLVSVP</sequence>
<dbReference type="Proteomes" id="UP000193427">
    <property type="component" value="Chromosome"/>
</dbReference>
<accession>A0A1W6L8B3</accession>
<dbReference type="OrthoDB" id="420256at2"/>
<dbReference type="NCBIfam" id="TIGR03790">
    <property type="entry name" value="TIGR03790 family protein"/>
    <property type="match status" value="1"/>
</dbReference>
<gene>
    <name evidence="1" type="ORF">A4W93_11430</name>
</gene>
<dbReference type="AlphaFoldDB" id="A0A1W6L8B3"/>
<dbReference type="EMBL" id="CP015118">
    <property type="protein sequence ID" value="ARN20456.1"/>
    <property type="molecule type" value="Genomic_DNA"/>
</dbReference>